<dbReference type="STRING" id="10195.A0A3M7PYG5"/>
<dbReference type="Gene3D" id="3.40.50.300">
    <property type="entry name" value="P-loop containing nucleotide triphosphate hydrolases"/>
    <property type="match status" value="2"/>
</dbReference>
<evidence type="ECO:0000256" key="2">
    <source>
        <dbReference type="ARBA" id="ARBA00023134"/>
    </source>
</evidence>
<dbReference type="GO" id="GO:0005525">
    <property type="term" value="F:GTP binding"/>
    <property type="evidence" value="ECO:0007669"/>
    <property type="project" value="UniProtKB-KW"/>
</dbReference>
<evidence type="ECO:0000256" key="3">
    <source>
        <dbReference type="PIRSR" id="PIRSR606689-1"/>
    </source>
</evidence>
<keyword evidence="4" id="KW-0460">Magnesium</keyword>
<feature type="binding site" evidence="3">
    <location>
        <begin position="111"/>
        <end position="114"/>
    </location>
    <ligand>
        <name>GTP</name>
        <dbReference type="ChEBI" id="CHEBI:37565"/>
    </ligand>
</feature>
<dbReference type="GO" id="GO:0003924">
    <property type="term" value="F:GTPase activity"/>
    <property type="evidence" value="ECO:0007669"/>
    <property type="project" value="InterPro"/>
</dbReference>
<dbReference type="CDD" id="cd00878">
    <property type="entry name" value="Arf_Arl"/>
    <property type="match status" value="1"/>
</dbReference>
<evidence type="ECO:0000256" key="1">
    <source>
        <dbReference type="ARBA" id="ARBA00022741"/>
    </source>
</evidence>
<name>A0A3M7PYG5_BRAPC</name>
<keyword evidence="1 3" id="KW-0547">Nucleotide-binding</keyword>
<organism evidence="5 6">
    <name type="scientific">Brachionus plicatilis</name>
    <name type="common">Marine rotifer</name>
    <name type="synonym">Brachionus muelleri</name>
    <dbReference type="NCBI Taxonomy" id="10195"/>
    <lineage>
        <taxon>Eukaryota</taxon>
        <taxon>Metazoa</taxon>
        <taxon>Spiralia</taxon>
        <taxon>Gnathifera</taxon>
        <taxon>Rotifera</taxon>
        <taxon>Eurotatoria</taxon>
        <taxon>Monogononta</taxon>
        <taxon>Pseudotrocha</taxon>
        <taxon>Ploima</taxon>
        <taxon>Brachionidae</taxon>
        <taxon>Brachionus</taxon>
    </lineage>
</organism>
<dbReference type="Pfam" id="PF00025">
    <property type="entry name" value="Arf"/>
    <property type="match status" value="1"/>
</dbReference>
<evidence type="ECO:0000313" key="5">
    <source>
        <dbReference type="EMBL" id="RNA03708.1"/>
    </source>
</evidence>
<dbReference type="OrthoDB" id="2011769at2759"/>
<evidence type="ECO:0000313" key="6">
    <source>
        <dbReference type="Proteomes" id="UP000276133"/>
    </source>
</evidence>
<feature type="binding site" evidence="3">
    <location>
        <begin position="27"/>
        <end position="34"/>
    </location>
    <ligand>
        <name>GTP</name>
        <dbReference type="ChEBI" id="CHEBI:37565"/>
    </ligand>
</feature>
<dbReference type="AlphaFoldDB" id="A0A3M7PYG5"/>
<dbReference type="SUPFAM" id="SSF52540">
    <property type="entry name" value="P-loop containing nucleoside triphosphate hydrolases"/>
    <property type="match status" value="1"/>
</dbReference>
<dbReference type="GO" id="GO:0046872">
    <property type="term" value="F:metal ion binding"/>
    <property type="evidence" value="ECO:0007669"/>
    <property type="project" value="UniProtKB-KW"/>
</dbReference>
<dbReference type="InterPro" id="IPR027417">
    <property type="entry name" value="P-loop_NTPase"/>
</dbReference>
<dbReference type="SMART" id="SM00178">
    <property type="entry name" value="SAR"/>
    <property type="match status" value="1"/>
</dbReference>
<comment type="caution">
    <text evidence="5">The sequence shown here is derived from an EMBL/GenBank/DDBJ whole genome shotgun (WGS) entry which is preliminary data.</text>
</comment>
<keyword evidence="4" id="KW-0479">Metal-binding</keyword>
<sequence>MGSYLSKWVDLVSNSNNGTPSRILLLGLDNAGKTTILYKVRLNETICTLPTIGFNVETITPCKGLTFTNTDGLFFVIDSSDTERINEAADELHGILEHDSMRGVPVVIIANKQDLPNAMNCSDLIQRLGLEKLSTSQNKWCIQNACAVNGQGIYEAMDQMGTMIKESKK</sequence>
<feature type="binding site" evidence="4">
    <location>
        <position position="51"/>
    </location>
    <ligand>
        <name>Mg(2+)</name>
        <dbReference type="ChEBI" id="CHEBI:18420"/>
    </ligand>
</feature>
<keyword evidence="2 3" id="KW-0342">GTP-binding</keyword>
<evidence type="ECO:0000256" key="4">
    <source>
        <dbReference type="PIRSR" id="PIRSR606689-2"/>
    </source>
</evidence>
<accession>A0A3M7PYG5</accession>
<dbReference type="SMART" id="SM00177">
    <property type="entry name" value="ARF"/>
    <property type="match status" value="1"/>
</dbReference>
<dbReference type="EMBL" id="REGN01008387">
    <property type="protein sequence ID" value="RNA03708.1"/>
    <property type="molecule type" value="Genomic_DNA"/>
</dbReference>
<reference evidence="5 6" key="1">
    <citation type="journal article" date="2018" name="Sci. Rep.">
        <title>Genomic signatures of local adaptation to the degree of environmental predictability in rotifers.</title>
        <authorList>
            <person name="Franch-Gras L."/>
            <person name="Hahn C."/>
            <person name="Garcia-Roger E.M."/>
            <person name="Carmona M.J."/>
            <person name="Serra M."/>
            <person name="Gomez A."/>
        </authorList>
    </citation>
    <scope>NUCLEOTIDE SEQUENCE [LARGE SCALE GENOMIC DNA]</scope>
    <source>
        <strain evidence="5">HYR1</strain>
    </source>
</reference>
<protein>
    <submittedName>
        <fullName evidence="5">ADP-ribosylation factor-like</fullName>
    </submittedName>
</protein>
<proteinExistence type="predicted"/>
<dbReference type="InterPro" id="IPR006689">
    <property type="entry name" value="Small_GTPase_ARF/SAR"/>
</dbReference>
<feature type="binding site" evidence="4">
    <location>
        <position position="34"/>
    </location>
    <ligand>
        <name>Mg(2+)</name>
        <dbReference type="ChEBI" id="CHEBI:18420"/>
    </ligand>
</feature>
<dbReference type="Proteomes" id="UP000276133">
    <property type="component" value="Unassembled WGS sequence"/>
</dbReference>
<dbReference type="InterPro" id="IPR024156">
    <property type="entry name" value="Small_GTPase_ARF"/>
</dbReference>
<dbReference type="PANTHER" id="PTHR11711">
    <property type="entry name" value="ADP RIBOSYLATION FACTOR-RELATED"/>
    <property type="match status" value="1"/>
</dbReference>
<dbReference type="PROSITE" id="PS51417">
    <property type="entry name" value="ARF"/>
    <property type="match status" value="1"/>
</dbReference>
<gene>
    <name evidence="5" type="ORF">BpHYR1_028265</name>
</gene>
<keyword evidence="6" id="KW-1185">Reference proteome</keyword>